<dbReference type="EMBL" id="QREI01000002">
    <property type="protein sequence ID" value="REE25889.1"/>
    <property type="molecule type" value="Genomic_DNA"/>
</dbReference>
<dbReference type="RefSeq" id="WP_115808857.1">
    <property type="nucleotide sequence ID" value="NZ_QREI01000002.1"/>
</dbReference>
<evidence type="ECO:0000313" key="1">
    <source>
        <dbReference type="EMBL" id="REE25889.1"/>
    </source>
</evidence>
<dbReference type="Proteomes" id="UP000256919">
    <property type="component" value="Unassembled WGS sequence"/>
</dbReference>
<organism evidence="1 2">
    <name type="scientific">Winogradskyella pacifica</name>
    <dbReference type="NCBI Taxonomy" id="664642"/>
    <lineage>
        <taxon>Bacteria</taxon>
        <taxon>Pseudomonadati</taxon>
        <taxon>Bacteroidota</taxon>
        <taxon>Flavobacteriia</taxon>
        <taxon>Flavobacteriales</taxon>
        <taxon>Flavobacteriaceae</taxon>
        <taxon>Winogradskyella</taxon>
    </lineage>
</organism>
<name>A0A3D9N2L2_9FLAO</name>
<reference evidence="1 2" key="1">
    <citation type="submission" date="2018-07" db="EMBL/GenBank/DDBJ databases">
        <title>Genomic Encyclopedia of Type Strains, Phase III (KMG-III): the genomes of soil and plant-associated and newly described type strains.</title>
        <authorList>
            <person name="Whitman W."/>
        </authorList>
    </citation>
    <scope>NUCLEOTIDE SEQUENCE [LARGE SCALE GENOMIC DNA]</scope>
    <source>
        <strain evidence="1 2">CECT 7948</strain>
    </source>
</reference>
<sequence>MRHLEVLVVTPQTTTSKILNWKVSNVSNVEIAIEKLQQRPYKVVAINKTIAAIDKTKFKQIATILNTDAIVVEYTDNNTLADTVKRAYWSKHTPQRERNYLDNAFEIKLANSINLN</sequence>
<accession>A0A3D9N2L2</accession>
<gene>
    <name evidence="1" type="ORF">DFQ09_102480</name>
</gene>
<dbReference type="AlphaFoldDB" id="A0A3D9N2L2"/>
<protein>
    <submittedName>
        <fullName evidence="1">Uncharacterized protein</fullName>
    </submittedName>
</protein>
<keyword evidence="2" id="KW-1185">Reference proteome</keyword>
<proteinExistence type="predicted"/>
<dbReference type="OrthoDB" id="1189201at2"/>
<comment type="caution">
    <text evidence="1">The sequence shown here is derived from an EMBL/GenBank/DDBJ whole genome shotgun (WGS) entry which is preliminary data.</text>
</comment>
<evidence type="ECO:0000313" key="2">
    <source>
        <dbReference type="Proteomes" id="UP000256919"/>
    </source>
</evidence>